<dbReference type="SUPFAM" id="SSF53474">
    <property type="entry name" value="alpha/beta-Hydrolases"/>
    <property type="match status" value="1"/>
</dbReference>
<dbReference type="PANTHER" id="PTHR46438:SF11">
    <property type="entry name" value="LIPASE-RELATED"/>
    <property type="match status" value="1"/>
</dbReference>
<accession>A0ABV7WA81</accession>
<dbReference type="Proteomes" id="UP001595729">
    <property type="component" value="Unassembled WGS sequence"/>
</dbReference>
<dbReference type="GO" id="GO:0016787">
    <property type="term" value="F:hydrolase activity"/>
    <property type="evidence" value="ECO:0007669"/>
    <property type="project" value="UniProtKB-KW"/>
</dbReference>
<name>A0ABV7WA81_9BURK</name>
<evidence type="ECO:0000313" key="2">
    <source>
        <dbReference type="EMBL" id="MFC3685956.1"/>
    </source>
</evidence>
<dbReference type="Gene3D" id="3.40.50.1820">
    <property type="entry name" value="alpha/beta hydrolase"/>
    <property type="match status" value="1"/>
</dbReference>
<keyword evidence="3" id="KW-1185">Reference proteome</keyword>
<organism evidence="2 3">
    <name type="scientific">Hydrogenophaga luteola</name>
    <dbReference type="NCBI Taxonomy" id="1591122"/>
    <lineage>
        <taxon>Bacteria</taxon>
        <taxon>Pseudomonadati</taxon>
        <taxon>Pseudomonadota</taxon>
        <taxon>Betaproteobacteria</taxon>
        <taxon>Burkholderiales</taxon>
        <taxon>Comamonadaceae</taxon>
        <taxon>Hydrogenophaga</taxon>
    </lineage>
</organism>
<dbReference type="RefSeq" id="WP_382178019.1">
    <property type="nucleotide sequence ID" value="NZ_JBHRXX010000009.1"/>
</dbReference>
<gene>
    <name evidence="2" type="ORF">ACFOPI_20335</name>
</gene>
<comment type="caution">
    <text evidence="2">The sequence shown here is derived from an EMBL/GenBank/DDBJ whole genome shotgun (WGS) entry which is preliminary data.</text>
</comment>
<evidence type="ECO:0000259" key="1">
    <source>
        <dbReference type="Pfam" id="PF00561"/>
    </source>
</evidence>
<dbReference type="PRINTS" id="PR00111">
    <property type="entry name" value="ABHYDROLASE"/>
</dbReference>
<dbReference type="InterPro" id="IPR000073">
    <property type="entry name" value="AB_hydrolase_1"/>
</dbReference>
<reference evidence="3" key="1">
    <citation type="journal article" date="2019" name="Int. J. Syst. Evol. Microbiol.">
        <title>The Global Catalogue of Microorganisms (GCM) 10K type strain sequencing project: providing services to taxonomists for standard genome sequencing and annotation.</title>
        <authorList>
            <consortium name="The Broad Institute Genomics Platform"/>
            <consortium name="The Broad Institute Genome Sequencing Center for Infectious Disease"/>
            <person name="Wu L."/>
            <person name="Ma J."/>
        </authorList>
    </citation>
    <scope>NUCLEOTIDE SEQUENCE [LARGE SCALE GENOMIC DNA]</scope>
    <source>
        <strain evidence="3">KCTC 42501</strain>
    </source>
</reference>
<sequence length="265" mass="29264">MGGTPVLLLHGIACSVLEWRHNLPMLSDTHRVFAVDLPGHGLTEKPDDFPYGIAGITQFVLAFMDALGLEKVHLAGNSLGGRLALECARVAPERLLSMMLLDPAGMAEKPTLLEFRLASVPVLGELLTRPNQAGTRMLWRKAFAAPDRFVTDGLVRDKYRLASQPGAHAAFLRTLRSFVGLGGFETTQVRALQEAMRDMRTPALVVWGRQDRFVPCAHAEVLRERLPDVRVQVWEDCGHAPMIECADRFNREALSFMASVEGRPG</sequence>
<dbReference type="EMBL" id="JBHRXX010000009">
    <property type="protein sequence ID" value="MFC3685956.1"/>
    <property type="molecule type" value="Genomic_DNA"/>
</dbReference>
<keyword evidence="2" id="KW-0378">Hydrolase</keyword>
<dbReference type="Pfam" id="PF00561">
    <property type="entry name" value="Abhydrolase_1"/>
    <property type="match status" value="1"/>
</dbReference>
<dbReference type="PANTHER" id="PTHR46438">
    <property type="entry name" value="ALPHA/BETA-HYDROLASES SUPERFAMILY PROTEIN"/>
    <property type="match status" value="1"/>
</dbReference>
<feature type="domain" description="AB hydrolase-1" evidence="1">
    <location>
        <begin position="5"/>
        <end position="244"/>
    </location>
</feature>
<evidence type="ECO:0000313" key="3">
    <source>
        <dbReference type="Proteomes" id="UP001595729"/>
    </source>
</evidence>
<dbReference type="InterPro" id="IPR029058">
    <property type="entry name" value="AB_hydrolase_fold"/>
</dbReference>
<proteinExistence type="predicted"/>
<protein>
    <submittedName>
        <fullName evidence="2">Alpha/beta fold hydrolase</fullName>
    </submittedName>
</protein>